<dbReference type="OrthoDB" id="10399600at2759"/>
<dbReference type="CDD" id="cd15482">
    <property type="entry name" value="Sialidase_non-viral"/>
    <property type="match status" value="1"/>
</dbReference>
<dbReference type="AlphaFoldDB" id="V5D1L8"/>
<evidence type="ECO:0000259" key="2">
    <source>
        <dbReference type="Pfam" id="PF13859"/>
    </source>
</evidence>
<name>V5D1L8_TRYCR</name>
<evidence type="ECO:0000313" key="3">
    <source>
        <dbReference type="EMBL" id="ESS61371.1"/>
    </source>
</evidence>
<feature type="compositionally biased region" description="Basic and acidic residues" evidence="1">
    <location>
        <begin position="326"/>
        <end position="340"/>
    </location>
</feature>
<feature type="region of interest" description="Disordered" evidence="1">
    <location>
        <begin position="1"/>
        <end position="37"/>
    </location>
</feature>
<protein>
    <submittedName>
        <fullName evidence="3">Trans-sialidase</fullName>
    </submittedName>
</protein>
<reference evidence="3 4" key="1">
    <citation type="journal article" date="2014" name="Genome Announc.">
        <title>Trypanosoma cruzi Clone Dm28c Draft Genome Sequence.</title>
        <authorList>
            <person name="Grisard E.C."/>
            <person name="Teixeira S.M."/>
            <person name="de Almeida L.G."/>
            <person name="Stoco P.H."/>
            <person name="Gerber A.L."/>
            <person name="Talavera-Lopez C."/>
            <person name="Lima O.C."/>
            <person name="Andersson B."/>
            <person name="de Vasconcelos A.T."/>
        </authorList>
    </citation>
    <scope>NUCLEOTIDE SEQUENCE [LARGE SCALE GENOMIC DNA]</scope>
    <source>
        <strain evidence="3 4">Dm28c</strain>
    </source>
</reference>
<organism evidence="3 4">
    <name type="scientific">Trypanosoma cruzi Dm28c</name>
    <dbReference type="NCBI Taxonomy" id="1416333"/>
    <lineage>
        <taxon>Eukaryota</taxon>
        <taxon>Discoba</taxon>
        <taxon>Euglenozoa</taxon>
        <taxon>Kinetoplastea</taxon>
        <taxon>Metakinetoplastina</taxon>
        <taxon>Trypanosomatida</taxon>
        <taxon>Trypanosomatidae</taxon>
        <taxon>Trypanosoma</taxon>
        <taxon>Schizotrypanum</taxon>
    </lineage>
</organism>
<dbReference type="InterPro" id="IPR011040">
    <property type="entry name" value="Sialidase"/>
</dbReference>
<sequence>MLSRVASVMAPRTHNRRRVTGSSGRRREGRASEPQRPNMSRHLFCSAVLLLIVVMMCDTGRAAHADVPAPDPGSSLGKHFVWRDKKNEETVSLLYAPSLLDVNGKVFAVAEAQLEDEKKHFFPGIASKLLTLSGETPKELATANVKANTLEKCSSEEGKCPSQSTNRAGSQSFHSVHVDRPTTVVKENEIYMLAGTYIRENFAVCQGEADTASWGLLLVKGKVSEEQGKGIVWEDTDGLPCTSYVEPYESWPQLTGSGGSGIKMEDGTLVFPLEAVKGDGIESEEEKRKNKKTVSLILYSSKDTKNWKLSKGMSDGGCNDPSVVEWGEKEDKKTHDDDCV</sequence>
<dbReference type="Proteomes" id="UP000017861">
    <property type="component" value="Unassembled WGS sequence"/>
</dbReference>
<comment type="caution">
    <text evidence="3">The sequence shown here is derived from an EMBL/GenBank/DDBJ whole genome shotgun (WGS) entry which is preliminary data.</text>
</comment>
<evidence type="ECO:0000256" key="1">
    <source>
        <dbReference type="SAM" id="MobiDB-lite"/>
    </source>
</evidence>
<dbReference type="Gene3D" id="2.120.10.10">
    <property type="match status" value="1"/>
</dbReference>
<feature type="domain" description="Sialidase" evidence="2">
    <location>
        <begin position="96"/>
        <end position="329"/>
    </location>
</feature>
<dbReference type="Pfam" id="PF13859">
    <property type="entry name" value="BNR_3"/>
    <property type="match status" value="1"/>
</dbReference>
<gene>
    <name evidence="3" type="ORF">TCDM_11048</name>
</gene>
<dbReference type="SUPFAM" id="SSF50939">
    <property type="entry name" value="Sialidases"/>
    <property type="match status" value="1"/>
</dbReference>
<proteinExistence type="predicted"/>
<evidence type="ECO:0000313" key="4">
    <source>
        <dbReference type="Proteomes" id="UP000017861"/>
    </source>
</evidence>
<dbReference type="EMBL" id="AYLP01000297">
    <property type="protein sequence ID" value="ESS61371.1"/>
    <property type="molecule type" value="Genomic_DNA"/>
</dbReference>
<dbReference type="InterPro" id="IPR036278">
    <property type="entry name" value="Sialidase_sf"/>
</dbReference>
<dbReference type="VEuPathDB" id="TriTrypDB:TCDM_11048"/>
<accession>V5D1L8</accession>
<feature type="region of interest" description="Disordered" evidence="1">
    <location>
        <begin position="307"/>
        <end position="340"/>
    </location>
</feature>